<dbReference type="SUPFAM" id="SSF53335">
    <property type="entry name" value="S-adenosyl-L-methionine-dependent methyltransferases"/>
    <property type="match status" value="1"/>
</dbReference>
<dbReference type="AlphaFoldDB" id="A0A0L0HL81"/>
<dbReference type="PANTHER" id="PTHR12133">
    <property type="entry name" value="TRNA (ADENINE(58)-N(1))-METHYLTRANSFERASE"/>
    <property type="match status" value="1"/>
</dbReference>
<evidence type="ECO:0000313" key="13">
    <source>
        <dbReference type="EMBL" id="KND01887.1"/>
    </source>
</evidence>
<reference evidence="13 14" key="1">
    <citation type="submission" date="2009-08" db="EMBL/GenBank/DDBJ databases">
        <title>The Genome Sequence of Spizellomyces punctatus strain DAOM BR117.</title>
        <authorList>
            <consortium name="The Broad Institute Genome Sequencing Platform"/>
            <person name="Russ C."/>
            <person name="Cuomo C."/>
            <person name="Shea T."/>
            <person name="Young S.K."/>
            <person name="Zeng Q."/>
            <person name="Koehrsen M."/>
            <person name="Haas B."/>
            <person name="Borodovsky M."/>
            <person name="Guigo R."/>
            <person name="Alvarado L."/>
            <person name="Berlin A."/>
            <person name="Bochicchio J."/>
            <person name="Borenstein D."/>
            <person name="Chapman S."/>
            <person name="Chen Z."/>
            <person name="Engels R."/>
            <person name="Freedman E."/>
            <person name="Gellesch M."/>
            <person name="Goldberg J."/>
            <person name="Griggs A."/>
            <person name="Gujja S."/>
            <person name="Heiman D."/>
            <person name="Hepburn T."/>
            <person name="Howarth C."/>
            <person name="Jen D."/>
            <person name="Larson L."/>
            <person name="Lewis B."/>
            <person name="Mehta T."/>
            <person name="Park D."/>
            <person name="Pearson M."/>
            <person name="Roberts A."/>
            <person name="Saif S."/>
            <person name="Shenoy N."/>
            <person name="Sisk P."/>
            <person name="Stolte C."/>
            <person name="Sykes S."/>
            <person name="Thomson T."/>
            <person name="Walk T."/>
            <person name="White J."/>
            <person name="Yandava C."/>
            <person name="Burger G."/>
            <person name="Gray M.W."/>
            <person name="Holland P.W.H."/>
            <person name="King N."/>
            <person name="Lang F.B.F."/>
            <person name="Roger A.J."/>
            <person name="Ruiz-Trillo I."/>
            <person name="Lander E."/>
            <person name="Nusbaum C."/>
        </authorList>
    </citation>
    <scope>NUCLEOTIDE SEQUENCE [LARGE SCALE GENOMIC DNA]</scope>
    <source>
        <strain evidence="13 14">DAOM BR117</strain>
    </source>
</reference>
<comment type="catalytic activity">
    <reaction evidence="9">
        <text>adenosine(58) in tRNA + S-adenosyl-L-methionine = N(1)-methyladenosine(58) in tRNA + S-adenosyl-L-homocysteine + H(+)</text>
        <dbReference type="Rhea" id="RHEA:43152"/>
        <dbReference type="Rhea" id="RHEA-COMP:10365"/>
        <dbReference type="Rhea" id="RHEA-COMP:10366"/>
        <dbReference type="ChEBI" id="CHEBI:15378"/>
        <dbReference type="ChEBI" id="CHEBI:57856"/>
        <dbReference type="ChEBI" id="CHEBI:59789"/>
        <dbReference type="ChEBI" id="CHEBI:74411"/>
        <dbReference type="ChEBI" id="CHEBI:74491"/>
        <dbReference type="EC" id="2.1.1.220"/>
    </reaction>
</comment>
<feature type="domain" description="tRNA (adenine(58)-N(1))-methyltransferase catalytic subunit TRM61 C-terminal" evidence="12">
    <location>
        <begin position="71"/>
        <end position="327"/>
    </location>
</feature>
<dbReference type="GO" id="GO:0005634">
    <property type="term" value="C:nucleus"/>
    <property type="evidence" value="ECO:0007669"/>
    <property type="project" value="UniProtKB-SubCell"/>
</dbReference>
<comment type="function">
    <text evidence="9">Catalytic subunit of tRNA (adenine-N(1)-)-methyltransferase, which catalyzes the formation of N(1)-methyladenine at position 58 (m1A58) in initiator methionyl-tRNA.</text>
</comment>
<keyword evidence="5 9" id="KW-0808">Transferase</keyword>
<dbReference type="InParanoid" id="A0A0L0HL81"/>
<dbReference type="Pfam" id="PF08704">
    <property type="entry name" value="GCD14"/>
    <property type="match status" value="1"/>
</dbReference>
<comment type="similarity">
    <text evidence="9">Belongs to the class I-like SAM-binding methyltransferase superfamily. TRM61 family.</text>
</comment>
<evidence type="ECO:0000256" key="11">
    <source>
        <dbReference type="SAM" id="MobiDB-lite"/>
    </source>
</evidence>
<feature type="region of interest" description="Disordered" evidence="11">
    <location>
        <begin position="259"/>
        <end position="313"/>
    </location>
</feature>
<evidence type="ECO:0000259" key="12">
    <source>
        <dbReference type="Pfam" id="PF08704"/>
    </source>
</evidence>
<comment type="subcellular location">
    <subcellularLocation>
        <location evidence="1 9">Nucleus</location>
    </subcellularLocation>
</comment>
<evidence type="ECO:0000313" key="14">
    <source>
        <dbReference type="Proteomes" id="UP000053201"/>
    </source>
</evidence>
<evidence type="ECO:0000256" key="10">
    <source>
        <dbReference type="PIRSR" id="PIRSR017269-1"/>
    </source>
</evidence>
<dbReference type="Gene3D" id="3.40.50.150">
    <property type="entry name" value="Vaccinia Virus protein VP39"/>
    <property type="match status" value="1"/>
</dbReference>
<feature type="binding site" evidence="10">
    <location>
        <position position="188"/>
    </location>
    <ligand>
        <name>S-adenosyl-L-methionine</name>
        <dbReference type="ChEBI" id="CHEBI:59789"/>
    </ligand>
</feature>
<dbReference type="VEuPathDB" id="FungiDB:SPPG_03675"/>
<name>A0A0L0HL81_SPIPD</name>
<protein>
    <recommendedName>
        <fullName evidence="3 9">tRNA (adenine(58)-N(1))-methyltransferase catalytic subunit TRM61</fullName>
        <ecNumber evidence="2 9">2.1.1.220</ecNumber>
    </recommendedName>
</protein>
<dbReference type="STRING" id="645134.A0A0L0HL81"/>
<dbReference type="EC" id="2.1.1.220" evidence="2 9"/>
<dbReference type="InterPro" id="IPR049470">
    <property type="entry name" value="TRM61_C"/>
</dbReference>
<gene>
    <name evidence="13" type="ORF">SPPG_03675</name>
</gene>
<dbReference type="FunCoup" id="A0A0L0HL81">
    <property type="interactions" value="230"/>
</dbReference>
<dbReference type="GeneID" id="27687180"/>
<dbReference type="PANTHER" id="PTHR12133:SF2">
    <property type="entry name" value="TRNA (ADENINE(58)-N(1))-METHYLTRANSFERASE CATALYTIC SUBUNIT TRMT61A"/>
    <property type="match status" value="1"/>
</dbReference>
<dbReference type="InterPro" id="IPR029063">
    <property type="entry name" value="SAM-dependent_MTases_sf"/>
</dbReference>
<accession>A0A0L0HL81</accession>
<dbReference type="OMA" id="RPDHRMI"/>
<evidence type="ECO:0000256" key="2">
    <source>
        <dbReference type="ARBA" id="ARBA00012796"/>
    </source>
</evidence>
<keyword evidence="14" id="KW-1185">Reference proteome</keyword>
<dbReference type="Gene3D" id="3.10.330.20">
    <property type="match status" value="1"/>
</dbReference>
<dbReference type="PROSITE" id="PS51620">
    <property type="entry name" value="SAM_TRM61"/>
    <property type="match status" value="1"/>
</dbReference>
<keyword evidence="6 9" id="KW-0949">S-adenosyl-L-methionine</keyword>
<sequence length="337" mass="37314">MTTTTTAGTFRAYSRHIALGDTVIAYSSPKTITYITVTADGEFCNSYGGFPHSSMIGKEWGSKMPSKTGKGFIYLLYPTPELWTLSLPHRTQILYQPDISFVTALLDLRPGVKMIEAGTGSGSFSHSIARTIAPTGHLYTFEFSRDRYEKANLEFSEHGLGDIITIQHRDVCVDGFDMSDMVDAIFLDLPAPWDALGAAKRAFKRKKVGRICCFSPCMEQVLKTCTALKELGFVEIQMYEVLLRPYDVRKVQKRSFPKLGDAKKGNAGAEKKRKAAEAVSDSDVPGGEKTSGEDHTTTLHVPLNEELITSKPQAEVRGHTSYLTFATLLPQELPVRR</sequence>
<evidence type="ECO:0000256" key="1">
    <source>
        <dbReference type="ARBA" id="ARBA00004123"/>
    </source>
</evidence>
<dbReference type="GO" id="GO:0030488">
    <property type="term" value="P:tRNA methylation"/>
    <property type="evidence" value="ECO:0007669"/>
    <property type="project" value="InterPro"/>
</dbReference>
<dbReference type="RefSeq" id="XP_016609926.1">
    <property type="nucleotide sequence ID" value="XM_016751937.1"/>
</dbReference>
<organism evidence="13 14">
    <name type="scientific">Spizellomyces punctatus (strain DAOM BR117)</name>
    <dbReference type="NCBI Taxonomy" id="645134"/>
    <lineage>
        <taxon>Eukaryota</taxon>
        <taxon>Fungi</taxon>
        <taxon>Fungi incertae sedis</taxon>
        <taxon>Chytridiomycota</taxon>
        <taxon>Chytridiomycota incertae sedis</taxon>
        <taxon>Chytridiomycetes</taxon>
        <taxon>Spizellomycetales</taxon>
        <taxon>Spizellomycetaceae</taxon>
        <taxon>Spizellomyces</taxon>
    </lineage>
</organism>
<dbReference type="EMBL" id="KQ257454">
    <property type="protein sequence ID" value="KND01887.1"/>
    <property type="molecule type" value="Genomic_DNA"/>
</dbReference>
<feature type="binding site" evidence="10">
    <location>
        <position position="142"/>
    </location>
    <ligand>
        <name>S-adenosyl-L-methionine</name>
        <dbReference type="ChEBI" id="CHEBI:59789"/>
    </ligand>
</feature>
<keyword evidence="8 9" id="KW-0539">Nucleus</keyword>
<proteinExistence type="inferred from homology"/>
<dbReference type="InterPro" id="IPR014816">
    <property type="entry name" value="tRNA_MeTrfase_Gcd14"/>
</dbReference>
<evidence type="ECO:0000256" key="7">
    <source>
        <dbReference type="ARBA" id="ARBA00022694"/>
    </source>
</evidence>
<feature type="binding site" evidence="10">
    <location>
        <position position="170"/>
    </location>
    <ligand>
        <name>S-adenosyl-L-methionine</name>
        <dbReference type="ChEBI" id="CHEBI:59789"/>
    </ligand>
</feature>
<dbReference type="GO" id="GO:0160107">
    <property type="term" value="F:tRNA (adenine(58)-N1)-methyltransferase activity"/>
    <property type="evidence" value="ECO:0007669"/>
    <property type="project" value="UniProtKB-EC"/>
</dbReference>
<dbReference type="OrthoDB" id="1925287at2759"/>
<evidence type="ECO:0000256" key="8">
    <source>
        <dbReference type="ARBA" id="ARBA00023242"/>
    </source>
</evidence>
<evidence type="ECO:0000256" key="9">
    <source>
        <dbReference type="PIRNR" id="PIRNR017269"/>
    </source>
</evidence>
<dbReference type="Proteomes" id="UP000053201">
    <property type="component" value="Unassembled WGS sequence"/>
</dbReference>
<evidence type="ECO:0000256" key="5">
    <source>
        <dbReference type="ARBA" id="ARBA00022679"/>
    </source>
</evidence>
<keyword evidence="4 9" id="KW-0489">Methyltransferase</keyword>
<dbReference type="eggNOG" id="KOG2915">
    <property type="taxonomic scope" value="Eukaryota"/>
</dbReference>
<dbReference type="PIRSF" id="PIRSF017269">
    <property type="entry name" value="GCD14"/>
    <property type="match status" value="1"/>
</dbReference>
<keyword evidence="7 9" id="KW-0819">tRNA processing</keyword>
<evidence type="ECO:0000256" key="6">
    <source>
        <dbReference type="ARBA" id="ARBA00022691"/>
    </source>
</evidence>
<evidence type="ECO:0000256" key="4">
    <source>
        <dbReference type="ARBA" id="ARBA00022603"/>
    </source>
</evidence>
<evidence type="ECO:0000256" key="3">
    <source>
        <dbReference type="ARBA" id="ARBA00015963"/>
    </source>
</evidence>
<dbReference type="GO" id="GO:0031515">
    <property type="term" value="C:tRNA (m1A) methyltransferase complex"/>
    <property type="evidence" value="ECO:0007669"/>
    <property type="project" value="UniProtKB-UniRule"/>
</dbReference>